<keyword evidence="1" id="KW-0472">Membrane</keyword>
<feature type="transmembrane region" description="Helical" evidence="1">
    <location>
        <begin position="824"/>
        <end position="845"/>
    </location>
</feature>
<evidence type="ECO:0000256" key="1">
    <source>
        <dbReference type="SAM" id="Phobius"/>
    </source>
</evidence>
<feature type="transmembrane region" description="Helical" evidence="1">
    <location>
        <begin position="899"/>
        <end position="919"/>
    </location>
</feature>
<keyword evidence="1" id="KW-1133">Transmembrane helix</keyword>
<dbReference type="GO" id="GO:0016020">
    <property type="term" value="C:membrane"/>
    <property type="evidence" value="ECO:0007669"/>
    <property type="project" value="TreeGrafter"/>
</dbReference>
<keyword evidence="3" id="KW-1185">Reference proteome</keyword>
<proteinExistence type="predicted"/>
<feature type="transmembrane region" description="Helical" evidence="1">
    <location>
        <begin position="851"/>
        <end position="878"/>
    </location>
</feature>
<feature type="transmembrane region" description="Helical" evidence="1">
    <location>
        <begin position="967"/>
        <end position="985"/>
    </location>
</feature>
<dbReference type="Gene3D" id="3.90.550.10">
    <property type="entry name" value="Spore Coat Polysaccharide Biosynthesis Protein SpsA, Chain A"/>
    <property type="match status" value="1"/>
</dbReference>
<name>A0A812HC28_9DINO</name>
<reference evidence="2" key="1">
    <citation type="submission" date="2021-02" db="EMBL/GenBank/DDBJ databases">
        <authorList>
            <person name="Dougan E. K."/>
            <person name="Rhodes N."/>
            <person name="Thang M."/>
            <person name="Chan C."/>
        </authorList>
    </citation>
    <scope>NUCLEOTIDE SEQUENCE</scope>
</reference>
<dbReference type="InterPro" id="IPR029044">
    <property type="entry name" value="Nucleotide-diphossugar_trans"/>
</dbReference>
<organism evidence="2 3">
    <name type="scientific">Symbiodinium natans</name>
    <dbReference type="NCBI Taxonomy" id="878477"/>
    <lineage>
        <taxon>Eukaryota</taxon>
        <taxon>Sar</taxon>
        <taxon>Alveolata</taxon>
        <taxon>Dinophyceae</taxon>
        <taxon>Suessiales</taxon>
        <taxon>Symbiodiniaceae</taxon>
        <taxon>Symbiodinium</taxon>
    </lineage>
</organism>
<protein>
    <submittedName>
        <fullName evidence="2">Uncharacterized protein</fullName>
    </submittedName>
</protein>
<keyword evidence="1" id="KW-0812">Transmembrane</keyword>
<comment type="caution">
    <text evidence="2">The sequence shown here is derived from an EMBL/GenBank/DDBJ whole genome shotgun (WGS) entry which is preliminary data.</text>
</comment>
<evidence type="ECO:0000313" key="3">
    <source>
        <dbReference type="Proteomes" id="UP000604046"/>
    </source>
</evidence>
<dbReference type="EMBL" id="CAJNDS010000066">
    <property type="protein sequence ID" value="CAE6941843.1"/>
    <property type="molecule type" value="Genomic_DNA"/>
</dbReference>
<feature type="transmembrane region" description="Helical" evidence="1">
    <location>
        <begin position="935"/>
        <end position="955"/>
    </location>
</feature>
<evidence type="ECO:0000313" key="2">
    <source>
        <dbReference type="EMBL" id="CAE6941843.1"/>
    </source>
</evidence>
<sequence>MSSHTVAAVALFNDRYEVGYLCAAINAAYCERHGYRFTPIVLSQFEMEAICEGRHFAWAKVALLRWLYSYLGAEGIRNSVLEAKIGSEERQALLSADWLVWFDADLMVINHSLPLEAFVYEQKDLVLGEDMADLDWLNTGLMLCKVRSAWMRELWEKVWHEGDEKFHLGEFWDQSALCGCLAKWGEFRPDVLGGKRVAEAATETPWFSWQGGPRLRETEHLQVLDAGGTQTNNPRYARFAFHAAGMKDKSRCCRHIVEAGAVRGLGPSASCFETARLRCQSFSEGSQSAPSAWRAAFDVIDSAPAFAGAPFGWPTVQRRLWPKESRVQRADPQTGRGGVNGGEAIPLHLADLPPFMLTLAAMSDTALGDRQVEMVDRVPRRADDPPPAGRPFGRLRVRLWEAARYAAGTPPSSHSVLREMDPARAWQAHWRPWAAASGASEAPRLELPAVAVAGGDPRLEEALLAVAPPGAEVRLHQLKEGQTWLLWQLDGMQQVLLFPPDAAKIRAGGKLLEPGQSAYVPWADDEAEPHSVVLVKAEALCVPGGWFLASRGLAASVTLLCPLGPQPECTEPRDQGPFTPQELHAAAAQLLHRPEGLQGGLPGALKHTLQSGGAASPRVPRYNAVCHVALYTGRPPVLCKSSRCGSPEVFSLGADASLEPIEGALRSMCVGERALIALPSQAKVLDVEILAALCPEASVDPQDFSKVYSRAWWTWFEASLNIHWKPTAAFLATEAKARRRSPACGSHFPSVASLRLRFAAAAGVSEVSQGCAACQQVAYCSKVIGCELCFKLLLSLFEDLGLGFLEGVEVFATGPRIGPKAFIAFRFLSAVIFLGHGIAHLVWRLEEGDGWFYLIFLTHWALWLEVLSEILLLVLAIQGYRRLSEPRLSGLPTLVRVEMALYAIVLPTSLVVVALYWSLVTPIWDVVSGAMDPPIYVSIFAHLLNFLLLLFGLLISRLPYSIFRVGWVMLFGLTYVLWTIIHYVAQIGKVSCDNYTLPQECPIYDAWDWNEPLIPTVITLGLLVAGQQGTAAKTSLDREFTST</sequence>
<dbReference type="Proteomes" id="UP000604046">
    <property type="component" value="Unassembled WGS sequence"/>
</dbReference>
<accession>A0A812HC28</accession>
<gene>
    <name evidence="2" type="ORF">SNAT2548_LOCUS1239</name>
</gene>
<dbReference type="OrthoDB" id="410811at2759"/>
<dbReference type="AlphaFoldDB" id="A0A812HC28"/>
<dbReference type="PANTHER" id="PTHR12242">
    <property type="entry name" value="OS02G0130600 PROTEIN-RELATED"/>
    <property type="match status" value="1"/>
</dbReference>